<dbReference type="GO" id="GO:0016779">
    <property type="term" value="F:nucleotidyltransferase activity"/>
    <property type="evidence" value="ECO:0007669"/>
    <property type="project" value="TreeGrafter"/>
</dbReference>
<dbReference type="PATRIC" id="fig|1051006.4.peg.1512"/>
<dbReference type="STRING" id="1574624.GCA_001642025_02037"/>
<feature type="domain" description="THIF-type NAD/FAD binding fold" evidence="5">
    <location>
        <begin position="38"/>
        <end position="264"/>
    </location>
</feature>
<evidence type="ECO:0000256" key="4">
    <source>
        <dbReference type="SAM" id="MobiDB-lite"/>
    </source>
</evidence>
<dbReference type="GO" id="GO:0008641">
    <property type="term" value="F:ubiquitin-like modifier activating enzyme activity"/>
    <property type="evidence" value="ECO:0007669"/>
    <property type="project" value="InterPro"/>
</dbReference>
<evidence type="ECO:0000313" key="7">
    <source>
        <dbReference type="Proteomes" id="UP000007832"/>
    </source>
</evidence>
<accession>F9NWF7</accession>
<evidence type="ECO:0000256" key="2">
    <source>
        <dbReference type="ARBA" id="ARBA00022741"/>
    </source>
</evidence>
<reference evidence="6 7" key="1">
    <citation type="submission" date="2011-07" db="EMBL/GenBank/DDBJ databases">
        <title>Genome Sequence of Propionibacterium acnes SK182B-JCVI.</title>
        <authorList>
            <person name="Durkin A.S."/>
            <person name="Madupu R."/>
            <person name="Hostetler J."/>
            <person name="Radune D."/>
            <person name="Torralba M."/>
            <person name="Methe B."/>
            <person name="Sutton G."/>
            <person name="Strausberg R.L."/>
            <person name="Nelson K.E."/>
        </authorList>
    </citation>
    <scope>NUCLEOTIDE SEQUENCE [LARGE SCALE GENOMIC DNA]</scope>
    <source>
        <strain evidence="6 7">SK182B-JCVI</strain>
    </source>
</reference>
<keyword evidence="3" id="KW-0067">ATP-binding</keyword>
<evidence type="ECO:0000259" key="5">
    <source>
        <dbReference type="Pfam" id="PF00899"/>
    </source>
</evidence>
<dbReference type="PANTHER" id="PTHR10953">
    <property type="entry name" value="UBIQUITIN-ACTIVATING ENZYME E1"/>
    <property type="match status" value="1"/>
</dbReference>
<dbReference type="AlphaFoldDB" id="F9NWF7"/>
<dbReference type="GO" id="GO:0008146">
    <property type="term" value="F:sulfotransferase activity"/>
    <property type="evidence" value="ECO:0007669"/>
    <property type="project" value="TreeGrafter"/>
</dbReference>
<dbReference type="InterPro" id="IPR035985">
    <property type="entry name" value="Ubiquitin-activating_enz"/>
</dbReference>
<proteinExistence type="predicted"/>
<keyword evidence="2" id="KW-0547">Nucleotide-binding</keyword>
<dbReference type="Pfam" id="PF00899">
    <property type="entry name" value="ThiF"/>
    <property type="match status" value="1"/>
</dbReference>
<keyword evidence="1" id="KW-0808">Transferase</keyword>
<protein>
    <submittedName>
        <fullName evidence="6">ThiF family protein</fullName>
    </submittedName>
</protein>
<feature type="region of interest" description="Disordered" evidence="4">
    <location>
        <begin position="267"/>
        <end position="291"/>
    </location>
</feature>
<evidence type="ECO:0000313" key="6">
    <source>
        <dbReference type="EMBL" id="EGR96803.1"/>
    </source>
</evidence>
<dbReference type="eggNOG" id="COG0476">
    <property type="taxonomic scope" value="Bacteria"/>
</dbReference>
<sequence length="291" mass="30355">MSLPNPMGEAIPRAASGHNVVTDLGPRSLLTDRDLTRYARHIVLPGFGQEAQRRLQDSRVLVVGAGGLGSPVLLYLSAAGVGHLAILDDDVVDESNLQRQVIHRQADVGRPKALSAKDAAQRLDPHLLVEAIVARLGTDNALDLVKGHDVILDCTDNFATRYLACDAAEITGTPLVWGTILQYQGQLSVFWPGHGPMLRDLFPEVPAGDSVPSAAAGGTFGPVVGQVGSMMAAEAVKVLTGIGTPAVGKLIVIDALGVGTRTLSFTPDPDRASVTQLPAAESPTATSGTDL</sequence>
<evidence type="ECO:0000256" key="1">
    <source>
        <dbReference type="ARBA" id="ARBA00022679"/>
    </source>
</evidence>
<comment type="caution">
    <text evidence="6">The sequence shown here is derived from an EMBL/GenBank/DDBJ whole genome shotgun (WGS) entry which is preliminary data.</text>
</comment>
<dbReference type="GO" id="GO:0004792">
    <property type="term" value="F:thiosulfate-cyanide sulfurtransferase activity"/>
    <property type="evidence" value="ECO:0007669"/>
    <property type="project" value="TreeGrafter"/>
</dbReference>
<dbReference type="EMBL" id="AFUN01000034">
    <property type="protein sequence ID" value="EGR96803.1"/>
    <property type="molecule type" value="Genomic_DNA"/>
</dbReference>
<dbReference type="GO" id="GO:0005829">
    <property type="term" value="C:cytosol"/>
    <property type="evidence" value="ECO:0007669"/>
    <property type="project" value="TreeGrafter"/>
</dbReference>
<dbReference type="InterPro" id="IPR000594">
    <property type="entry name" value="ThiF_NAD_FAD-bd"/>
</dbReference>
<dbReference type="Gene3D" id="3.40.50.720">
    <property type="entry name" value="NAD(P)-binding Rossmann-like Domain"/>
    <property type="match status" value="1"/>
</dbReference>
<dbReference type="FunFam" id="3.40.50.720:FF:000033">
    <property type="entry name" value="Adenylyltransferase and sulfurtransferase MOCS3"/>
    <property type="match status" value="1"/>
</dbReference>
<dbReference type="GO" id="GO:0005524">
    <property type="term" value="F:ATP binding"/>
    <property type="evidence" value="ECO:0007669"/>
    <property type="project" value="UniProtKB-KW"/>
</dbReference>
<dbReference type="Proteomes" id="UP000007832">
    <property type="component" value="Unassembled WGS sequence"/>
</dbReference>
<name>F9NWF7_9ACTN</name>
<gene>
    <name evidence="6" type="ORF">HMPREF1162_1894</name>
</gene>
<evidence type="ECO:0000256" key="3">
    <source>
        <dbReference type="ARBA" id="ARBA00022840"/>
    </source>
</evidence>
<dbReference type="CDD" id="cd00757">
    <property type="entry name" value="ThiF_MoeB_HesA_family"/>
    <property type="match status" value="1"/>
</dbReference>
<dbReference type="InterPro" id="IPR045886">
    <property type="entry name" value="ThiF/MoeB/HesA"/>
</dbReference>
<dbReference type="PANTHER" id="PTHR10953:SF102">
    <property type="entry name" value="ADENYLYLTRANSFERASE AND SULFURTRANSFERASE MOCS3"/>
    <property type="match status" value="1"/>
</dbReference>
<organism evidence="6 7">
    <name type="scientific">[Propionibacterium] namnetense SK182B-JCVI</name>
    <dbReference type="NCBI Taxonomy" id="1051006"/>
    <lineage>
        <taxon>Bacteria</taxon>
        <taxon>Bacillati</taxon>
        <taxon>Actinomycetota</taxon>
        <taxon>Actinomycetes</taxon>
        <taxon>Propionibacteriales</taxon>
        <taxon>Propionibacteriaceae</taxon>
        <taxon>Cutibacterium</taxon>
    </lineage>
</organism>
<dbReference type="SUPFAM" id="SSF69572">
    <property type="entry name" value="Activating enzymes of the ubiquitin-like proteins"/>
    <property type="match status" value="1"/>
</dbReference>